<dbReference type="EMBL" id="AZHD01000005">
    <property type="protein sequence ID" value="OAA63286.1"/>
    <property type="molecule type" value="Genomic_DNA"/>
</dbReference>
<name>A0A167W3A9_9HYPO</name>
<dbReference type="InterPro" id="IPR036864">
    <property type="entry name" value="Zn2-C6_fun-type_DNA-bd_sf"/>
</dbReference>
<dbReference type="Gene3D" id="4.10.240.10">
    <property type="entry name" value="Zn(2)-C6 fungal-type DNA-binding domain"/>
    <property type="match status" value="1"/>
</dbReference>
<reference evidence="4 5" key="1">
    <citation type="journal article" date="2016" name="Genome Biol. Evol.">
        <title>Divergent and convergent evolution of fungal pathogenicity.</title>
        <authorList>
            <person name="Shang Y."/>
            <person name="Xiao G."/>
            <person name="Zheng P."/>
            <person name="Cen K."/>
            <person name="Zhan S."/>
            <person name="Wang C."/>
        </authorList>
    </citation>
    <scope>NUCLEOTIDE SEQUENCE [LARGE SCALE GENOMIC DNA]</scope>
    <source>
        <strain evidence="4 5">RCEF 264</strain>
    </source>
</reference>
<evidence type="ECO:0000313" key="4">
    <source>
        <dbReference type="EMBL" id="OAA63286.1"/>
    </source>
</evidence>
<feature type="compositionally biased region" description="Polar residues" evidence="2">
    <location>
        <begin position="237"/>
        <end position="256"/>
    </location>
</feature>
<gene>
    <name evidence="4" type="ORF">SPI_03449</name>
</gene>
<dbReference type="GO" id="GO:0000981">
    <property type="term" value="F:DNA-binding transcription factor activity, RNA polymerase II-specific"/>
    <property type="evidence" value="ECO:0007669"/>
    <property type="project" value="InterPro"/>
</dbReference>
<protein>
    <submittedName>
        <fullName evidence="4">Zn(2)-C6 fungal-type DNA-binding domain protein</fullName>
    </submittedName>
</protein>
<dbReference type="PROSITE" id="PS50048">
    <property type="entry name" value="ZN2_CY6_FUNGAL_2"/>
    <property type="match status" value="1"/>
</dbReference>
<dbReference type="Pfam" id="PF00172">
    <property type="entry name" value="Zn_clus"/>
    <property type="match status" value="1"/>
</dbReference>
<dbReference type="GO" id="GO:0008270">
    <property type="term" value="F:zinc ion binding"/>
    <property type="evidence" value="ECO:0007669"/>
    <property type="project" value="InterPro"/>
</dbReference>
<feature type="region of interest" description="Disordered" evidence="2">
    <location>
        <begin position="237"/>
        <end position="267"/>
    </location>
</feature>
<evidence type="ECO:0000256" key="2">
    <source>
        <dbReference type="SAM" id="MobiDB-lite"/>
    </source>
</evidence>
<keyword evidence="4" id="KW-0238">DNA-binding</keyword>
<dbReference type="CDD" id="cd00067">
    <property type="entry name" value="GAL4"/>
    <property type="match status" value="1"/>
</dbReference>
<dbReference type="SUPFAM" id="SSF57701">
    <property type="entry name" value="Zn2/Cys6 DNA-binding domain"/>
    <property type="match status" value="1"/>
</dbReference>
<accession>A0A167W3A9</accession>
<evidence type="ECO:0000256" key="1">
    <source>
        <dbReference type="ARBA" id="ARBA00023242"/>
    </source>
</evidence>
<dbReference type="PROSITE" id="PS00463">
    <property type="entry name" value="ZN2_CY6_FUNGAL_1"/>
    <property type="match status" value="1"/>
</dbReference>
<dbReference type="AlphaFoldDB" id="A0A167W3A9"/>
<keyword evidence="5" id="KW-1185">Reference proteome</keyword>
<comment type="caution">
    <text evidence="4">The sequence shown here is derived from an EMBL/GenBank/DDBJ whole genome shotgun (WGS) entry which is preliminary data.</text>
</comment>
<feature type="domain" description="Zn(2)-C6 fungal-type" evidence="3">
    <location>
        <begin position="27"/>
        <end position="59"/>
    </location>
</feature>
<proteinExistence type="predicted"/>
<organism evidence="4 5">
    <name type="scientific">Niveomyces insectorum RCEF 264</name>
    <dbReference type="NCBI Taxonomy" id="1081102"/>
    <lineage>
        <taxon>Eukaryota</taxon>
        <taxon>Fungi</taxon>
        <taxon>Dikarya</taxon>
        <taxon>Ascomycota</taxon>
        <taxon>Pezizomycotina</taxon>
        <taxon>Sordariomycetes</taxon>
        <taxon>Hypocreomycetidae</taxon>
        <taxon>Hypocreales</taxon>
        <taxon>Cordycipitaceae</taxon>
        <taxon>Niveomyces</taxon>
    </lineage>
</organism>
<dbReference type="InterPro" id="IPR001138">
    <property type="entry name" value="Zn2Cys6_DnaBD"/>
</dbReference>
<sequence>MSALSAEERRRIRRLVPPNKRKRTAFSCDWCKKRRVKCTRHDQSEVCEHCVTYNQNCQTTIHRKNGHMPSVPAGTAAYESTVIRSPLETGDLYLESQETGSREELLQQIEILRKQNCEAEAQQDFYRNELSRCQMQLATGRPQHAQESDTLRLASLTGLEGGITQTTARLDHQAAVDWTAAGTDGAWFPSVNRTDGLVNLPHTALEGGPARLADQFERQGHHLQEQINSARNLSMSLSDTATSSPVSSELQKQHFSSTKRKDGGSHIKTKEQLKLLGTRLNSPSTTLVFGDEMFETITGLQMLTGSRRDEDCSKDSCITM</sequence>
<evidence type="ECO:0000313" key="5">
    <source>
        <dbReference type="Proteomes" id="UP000076874"/>
    </source>
</evidence>
<keyword evidence="1" id="KW-0539">Nucleus</keyword>
<dbReference type="GO" id="GO:0003677">
    <property type="term" value="F:DNA binding"/>
    <property type="evidence" value="ECO:0007669"/>
    <property type="project" value="UniProtKB-KW"/>
</dbReference>
<dbReference type="SMART" id="SM00066">
    <property type="entry name" value="GAL4"/>
    <property type="match status" value="1"/>
</dbReference>
<evidence type="ECO:0000259" key="3">
    <source>
        <dbReference type="PROSITE" id="PS50048"/>
    </source>
</evidence>
<dbReference type="OrthoDB" id="3979546at2759"/>
<dbReference type="Proteomes" id="UP000076874">
    <property type="component" value="Unassembled WGS sequence"/>
</dbReference>